<feature type="compositionally biased region" description="Polar residues" evidence="1">
    <location>
        <begin position="142"/>
        <end position="152"/>
    </location>
</feature>
<feature type="compositionally biased region" description="Low complexity" evidence="1">
    <location>
        <begin position="369"/>
        <end position="379"/>
    </location>
</feature>
<organism evidence="3 4">
    <name type="scientific">Diaporthe helianthi</name>
    <dbReference type="NCBI Taxonomy" id="158607"/>
    <lineage>
        <taxon>Eukaryota</taxon>
        <taxon>Fungi</taxon>
        <taxon>Dikarya</taxon>
        <taxon>Ascomycota</taxon>
        <taxon>Pezizomycotina</taxon>
        <taxon>Sordariomycetes</taxon>
        <taxon>Sordariomycetidae</taxon>
        <taxon>Diaporthales</taxon>
        <taxon>Diaporthaceae</taxon>
        <taxon>Diaporthe</taxon>
    </lineage>
</organism>
<dbReference type="GO" id="GO:0045046">
    <property type="term" value="P:protein import into peroxisome membrane"/>
    <property type="evidence" value="ECO:0007669"/>
    <property type="project" value="TreeGrafter"/>
</dbReference>
<dbReference type="OrthoDB" id="45930at2759"/>
<dbReference type="PANTHER" id="PTHR28080:SF1">
    <property type="entry name" value="PEROXISOMAL BIOGENESIS FACTOR 3"/>
    <property type="match status" value="1"/>
</dbReference>
<evidence type="ECO:0000313" key="4">
    <source>
        <dbReference type="Proteomes" id="UP000094444"/>
    </source>
</evidence>
<name>A0A2P5I2B6_DIAHE</name>
<keyword evidence="4" id="KW-1185">Reference proteome</keyword>
<evidence type="ECO:0000256" key="2">
    <source>
        <dbReference type="SAM" id="Phobius"/>
    </source>
</evidence>
<evidence type="ECO:0008006" key="5">
    <source>
        <dbReference type="Google" id="ProtNLM"/>
    </source>
</evidence>
<comment type="caution">
    <text evidence="3">The sequence shown here is derived from an EMBL/GenBank/DDBJ whole genome shotgun (WGS) entry which is preliminary data.</text>
</comment>
<sequence length="606" mass="64718">MFAATRRWFRRNRTPIAIGVGVLGAGYVATQYILNKLNDARERMSGDRIAKENLRRRFQQNQEDCTYTVLALLPTATTRILESMDVEKITLEIQKMKGGNGSKSVKSGSADSMSLPETTGMTDEDGRSIMSASESGIHASQITVPPASQTEGEQPPQPEKPRRTKRQLWGDVTISSITRAYTLLYTLGLLTMLTRVQLNLLGRRSYLSSVVSLATGSNSAAISLENNDDDNSAQAYGDDFEVNRKYLTFSWWLLNKGWLDVAQRVEAAVRQVFGQTSPRDQLALETFAAMTGQVRRLVEGSAAFSDPSAAAALPTKWLPFLLPPPDMEEYVLRESGILDDSAASVTRAQDEGGEGEEEGQSSPPKEPQEQPTPTSPTSTASLRRLLDETSDLIEAPAFTHVLTQILDAGFTTLLETKLAQGAFDLPPPSQHPSSAAATPEETPVLQSPTIDAATGVAIAAAGGPGQQRRRAEHKVLLPKCLSVLTRQAHAIGAGATGAGGGAGAPTNEYLQAMESVRDLEGFAALVYSSNWENEVRPDEMAPVPSSSSSSSVSATAVATTITGAGSGLTQSRVLGDGDVEGSLVLVEPSQGSFESAWARATETNAS</sequence>
<feature type="region of interest" description="Disordered" evidence="1">
    <location>
        <begin position="142"/>
        <end position="167"/>
    </location>
</feature>
<feature type="region of interest" description="Disordered" evidence="1">
    <location>
        <begin position="422"/>
        <end position="444"/>
    </location>
</feature>
<dbReference type="PANTHER" id="PTHR28080">
    <property type="entry name" value="PEROXISOMAL BIOGENESIS FACTOR 3"/>
    <property type="match status" value="1"/>
</dbReference>
<accession>A0A2P5I2B6</accession>
<keyword evidence="2" id="KW-1133">Transmembrane helix</keyword>
<dbReference type="Pfam" id="PF04882">
    <property type="entry name" value="Peroxin-3"/>
    <property type="match status" value="1"/>
</dbReference>
<dbReference type="InParanoid" id="A0A2P5I2B6"/>
<proteinExistence type="predicted"/>
<dbReference type="GO" id="GO:0005778">
    <property type="term" value="C:peroxisomal membrane"/>
    <property type="evidence" value="ECO:0007669"/>
    <property type="project" value="InterPro"/>
</dbReference>
<feature type="transmembrane region" description="Helical" evidence="2">
    <location>
        <begin position="16"/>
        <end position="34"/>
    </location>
</feature>
<feature type="compositionally biased region" description="Polar residues" evidence="1">
    <location>
        <begin position="110"/>
        <end position="121"/>
    </location>
</feature>
<reference evidence="3" key="1">
    <citation type="submission" date="2017-09" db="EMBL/GenBank/DDBJ databases">
        <title>Polyketide synthases of a Diaporthe helianthi virulent isolate.</title>
        <authorList>
            <person name="Baroncelli R."/>
        </authorList>
    </citation>
    <scope>NUCLEOTIDE SEQUENCE [LARGE SCALE GENOMIC DNA]</scope>
    <source>
        <strain evidence="3">7/96</strain>
    </source>
</reference>
<evidence type="ECO:0000313" key="3">
    <source>
        <dbReference type="EMBL" id="POS76668.1"/>
    </source>
</evidence>
<dbReference type="AlphaFoldDB" id="A0A2P5I2B6"/>
<feature type="region of interest" description="Disordered" evidence="1">
    <location>
        <begin position="344"/>
        <end position="379"/>
    </location>
</feature>
<feature type="region of interest" description="Disordered" evidence="1">
    <location>
        <begin position="97"/>
        <end position="128"/>
    </location>
</feature>
<dbReference type="Proteomes" id="UP000094444">
    <property type="component" value="Unassembled WGS sequence"/>
</dbReference>
<keyword evidence="2" id="KW-0812">Transmembrane</keyword>
<dbReference type="FunCoup" id="A0A2P5I2B6">
    <property type="interactions" value="183"/>
</dbReference>
<gene>
    <name evidence="3" type="ORF">DHEL01_v204933</name>
</gene>
<dbReference type="EMBL" id="MAVT02000345">
    <property type="protein sequence ID" value="POS76668.1"/>
    <property type="molecule type" value="Genomic_DNA"/>
</dbReference>
<protein>
    <recommendedName>
        <fullName evidence="5">Peroxin-3</fullName>
    </recommendedName>
</protein>
<dbReference type="GO" id="GO:0030674">
    <property type="term" value="F:protein-macromolecule adaptor activity"/>
    <property type="evidence" value="ECO:0007669"/>
    <property type="project" value="TreeGrafter"/>
</dbReference>
<evidence type="ECO:0000256" key="1">
    <source>
        <dbReference type="SAM" id="MobiDB-lite"/>
    </source>
</evidence>
<dbReference type="InterPro" id="IPR006966">
    <property type="entry name" value="Peroxin-3"/>
</dbReference>
<keyword evidence="2" id="KW-0472">Membrane</keyword>
<dbReference type="STRING" id="158607.A0A2P5I2B6"/>